<feature type="compositionally biased region" description="Basic and acidic residues" evidence="16">
    <location>
        <begin position="224"/>
        <end position="241"/>
    </location>
</feature>
<keyword evidence="7" id="KW-0819">tRNA processing</keyword>
<dbReference type="PROSITE" id="PS50126">
    <property type="entry name" value="S1"/>
    <property type="match status" value="1"/>
</dbReference>
<dbReference type="Proteomes" id="UP000195062">
    <property type="component" value="Unassembled WGS sequence"/>
</dbReference>
<evidence type="ECO:0000256" key="16">
    <source>
        <dbReference type="SAM" id="MobiDB-lite"/>
    </source>
</evidence>
<dbReference type="PANTHER" id="PTHR30001">
    <property type="entry name" value="RIBONUCLEASE"/>
    <property type="match status" value="1"/>
</dbReference>
<comment type="cofactor">
    <cofactor evidence="1">
        <name>Mg(2+)</name>
        <dbReference type="ChEBI" id="CHEBI:18420"/>
    </cofactor>
</comment>
<evidence type="ECO:0000256" key="5">
    <source>
        <dbReference type="ARBA" id="ARBA00022490"/>
    </source>
</evidence>
<comment type="subcellular location">
    <subcellularLocation>
        <location evidence="3">Cytoplasm</location>
    </subcellularLocation>
</comment>
<evidence type="ECO:0000256" key="7">
    <source>
        <dbReference type="ARBA" id="ARBA00022694"/>
    </source>
</evidence>
<keyword evidence="12" id="KW-0694">RNA-binding</keyword>
<protein>
    <recommendedName>
        <fullName evidence="15">Ribonuclease E</fullName>
        <ecNumber evidence="14">3.1.26.12</ecNumber>
    </recommendedName>
</protein>
<feature type="compositionally biased region" description="Basic and acidic residues" evidence="16">
    <location>
        <begin position="55"/>
        <end position="73"/>
    </location>
</feature>
<dbReference type="GO" id="GO:0005737">
    <property type="term" value="C:cytoplasm"/>
    <property type="evidence" value="ECO:0007669"/>
    <property type="project" value="UniProtKB-SubCell"/>
</dbReference>
<keyword evidence="10" id="KW-0862">Zinc</keyword>
<dbReference type="GO" id="GO:0008995">
    <property type="term" value="F:ribonuclease E activity"/>
    <property type="evidence" value="ECO:0007669"/>
    <property type="project" value="UniProtKB-EC"/>
</dbReference>
<evidence type="ECO:0000256" key="4">
    <source>
        <dbReference type="ARBA" id="ARBA00005522"/>
    </source>
</evidence>
<evidence type="ECO:0000256" key="2">
    <source>
        <dbReference type="ARBA" id="ARBA00001947"/>
    </source>
</evidence>
<sequence>MVERDENTGRRRPSLFERLTGRRADTTAATGTGGTPAFPASLTPEASGTPAASEAKGHTLNENDDTRTTHDEQEAPVARRSRRASTPASAPAVAQPDDASVDASASASAPRTPPASSRGRAARRSRCPRPEEARPAQGRRGPRRARRPDAPLAGVPDADATADQPAAAEPVDASAPVVAPAAPVRAVPSLSVFFQAPDIAPLPPRRERDDRRDDSRDEDDDHDRDERPSRSSRRGGADRTAARTAASAATAGAATPTTTTTTTRTTPVGPPPCAPPLRRGGPRRRRRARHGRQGPHAREPELITEPQRIKGSTRLEAKKQRRRDGRDAGRRRPVLTESEYLARRESVDRSMIVRSRDGKIQIGVLEDQVLVEHYVARADEASLIGNVYLGRVQNVLPSMEAAFIDIGRGRNAVLYSGEVDWEAANADKGGGSHARRIEVALKPGDRVLVQVTKDPVGHKGARLTSQVSLPGRYLVYVPNGSMNGISRKLPDTERARLKKTLKEVLPENVGVIVRTAAEGATEEQLKLDVERLTSQWAEISRQVEKAQAPALLHSEPDLLLKIIRDVFNEDFRELVIDGGDAQEIIEGYLRGVAPDLIDRVQTYSGEKDSFDHHRVSEQIEKALDRKVWLPSGGSLVIDRTEAMTVVDVNTGKFVGSGGNLEETVTKNNLEAAEEIVRQMRLRDIGGIIVVDFIDMVLETNRDLVLRRLVECLSRDRTKHQVAEVTSLGLVQMTRKKLGLGLLESFSENCETCAGRGIIIHHDPLMAHKQTPQEPVQGQGRRRGGKGQQEHGNGGNGNGSGGNGGGRGNGGGQAQQQQRTPAASTHSITDDARSALAKIATSTIQTVNEAIDRVEDVVRTPDESTDAAVQPESAPLEEQTRGDRPRRSRGGRGRASSATVEAQDRSEPQAPAAEAASAPVEDPTPVDAPVEEPALSTLEPREAIRLEPVQILDIPVASARTAPRRVSSADAEQLLGSVLDACRSPRSPDRGGRAAAGSPRRR</sequence>
<feature type="region of interest" description="Disordered" evidence="16">
    <location>
        <begin position="190"/>
        <end position="335"/>
    </location>
</feature>
<evidence type="ECO:0000256" key="9">
    <source>
        <dbReference type="ARBA" id="ARBA00022801"/>
    </source>
</evidence>
<proteinExistence type="inferred from homology"/>
<keyword evidence="8" id="KW-0479">Metal-binding</keyword>
<evidence type="ECO:0000313" key="19">
    <source>
        <dbReference type="Proteomes" id="UP000195062"/>
    </source>
</evidence>
<feature type="compositionally biased region" description="Low complexity" evidence="16">
    <location>
        <begin position="992"/>
        <end position="1001"/>
    </location>
</feature>
<keyword evidence="9" id="KW-0378">Hydrolase</keyword>
<comment type="similarity">
    <text evidence="4">Belongs to the RNase E/G family.</text>
</comment>
<dbReference type="GO" id="GO:0006397">
    <property type="term" value="P:mRNA processing"/>
    <property type="evidence" value="ECO:0007669"/>
    <property type="project" value="UniProtKB-KW"/>
</dbReference>
<evidence type="ECO:0000256" key="11">
    <source>
        <dbReference type="ARBA" id="ARBA00022842"/>
    </source>
</evidence>
<feature type="compositionally biased region" description="Basic residues" evidence="16">
    <location>
        <begin position="280"/>
        <end position="295"/>
    </location>
</feature>
<reference evidence="18 19" key="1">
    <citation type="submission" date="2016-08" db="EMBL/GenBank/DDBJ databases">
        <title>Genome sequence of Clavibacter michiganensis subsp. michiganensis strain CASJ007.</title>
        <authorList>
            <person name="Thapa S.P."/>
            <person name="Coaker G."/>
        </authorList>
    </citation>
    <scope>NUCLEOTIDE SEQUENCE [LARGE SCALE GENOMIC DNA]</scope>
    <source>
        <strain evidence="18">CASJ007</strain>
    </source>
</reference>
<dbReference type="InterPro" id="IPR003029">
    <property type="entry name" value="S1_domain"/>
</dbReference>
<keyword evidence="5" id="KW-0963">Cytoplasm</keyword>
<dbReference type="Pfam" id="PF10150">
    <property type="entry name" value="RNase_E_G"/>
    <property type="match status" value="1"/>
</dbReference>
<feature type="domain" description="S1 motif" evidence="17">
    <location>
        <begin position="385"/>
        <end position="466"/>
    </location>
</feature>
<feature type="compositionally biased region" description="Basic and acidic residues" evidence="16">
    <location>
        <begin position="313"/>
        <end position="330"/>
    </location>
</feature>
<dbReference type="FunFam" id="2.40.50.140:FF:000066">
    <property type="entry name" value="Ribonuclease E"/>
    <property type="match status" value="1"/>
</dbReference>
<evidence type="ECO:0000256" key="15">
    <source>
        <dbReference type="ARBA" id="ARBA00072999"/>
    </source>
</evidence>
<dbReference type="InterPro" id="IPR004659">
    <property type="entry name" value="RNase_E/G"/>
</dbReference>
<evidence type="ECO:0000256" key="3">
    <source>
        <dbReference type="ARBA" id="ARBA00004496"/>
    </source>
</evidence>
<organism evidence="18 19">
    <name type="scientific">Clavibacter michiganensis subsp. michiganensis</name>
    <dbReference type="NCBI Taxonomy" id="33013"/>
    <lineage>
        <taxon>Bacteria</taxon>
        <taxon>Bacillati</taxon>
        <taxon>Actinomycetota</taxon>
        <taxon>Actinomycetes</taxon>
        <taxon>Micrococcales</taxon>
        <taxon>Microbacteriaceae</taxon>
        <taxon>Clavibacter</taxon>
    </lineage>
</organism>
<feature type="compositionally biased region" description="Basic and acidic residues" evidence="16">
    <location>
        <begin position="204"/>
        <end position="215"/>
    </location>
</feature>
<evidence type="ECO:0000256" key="6">
    <source>
        <dbReference type="ARBA" id="ARBA00022664"/>
    </source>
</evidence>
<evidence type="ECO:0000259" key="17">
    <source>
        <dbReference type="PROSITE" id="PS50126"/>
    </source>
</evidence>
<evidence type="ECO:0000256" key="10">
    <source>
        <dbReference type="ARBA" id="ARBA00022833"/>
    </source>
</evidence>
<dbReference type="CDD" id="cd04453">
    <property type="entry name" value="S1_RNase_E"/>
    <property type="match status" value="1"/>
</dbReference>
<keyword evidence="11" id="KW-0460">Magnesium</keyword>
<keyword evidence="19" id="KW-1185">Reference proteome</keyword>
<dbReference type="SUPFAM" id="SSF50249">
    <property type="entry name" value="Nucleic acid-binding proteins"/>
    <property type="match status" value="1"/>
</dbReference>
<keyword evidence="6" id="KW-0507">mRNA processing</keyword>
<dbReference type="GO" id="GO:0006364">
    <property type="term" value="P:rRNA processing"/>
    <property type="evidence" value="ECO:0007669"/>
    <property type="project" value="TreeGrafter"/>
</dbReference>
<dbReference type="PANTHER" id="PTHR30001:SF0">
    <property type="entry name" value="RIBONUCLEASE G"/>
    <property type="match status" value="1"/>
</dbReference>
<dbReference type="EMBL" id="MDHH01000006">
    <property type="protein sequence ID" value="OUE00672.1"/>
    <property type="molecule type" value="Genomic_DNA"/>
</dbReference>
<feature type="compositionally biased region" description="Low complexity" evidence="16">
    <location>
        <begin position="150"/>
        <end position="173"/>
    </location>
</feature>
<comment type="caution">
    <text evidence="18">The sequence shown here is derived from an EMBL/GenBank/DDBJ whole genome shotgun (WGS) entry which is preliminary data.</text>
</comment>
<feature type="compositionally biased region" description="Low complexity" evidence="16">
    <location>
        <begin position="907"/>
        <end position="918"/>
    </location>
</feature>
<feature type="compositionally biased region" description="Gly residues" evidence="16">
    <location>
        <begin position="791"/>
        <end position="812"/>
    </location>
</feature>
<feature type="region of interest" description="Disordered" evidence="16">
    <location>
        <begin position="978"/>
        <end position="1001"/>
    </location>
</feature>
<feature type="region of interest" description="Disordered" evidence="16">
    <location>
        <begin position="763"/>
        <end position="828"/>
    </location>
</feature>
<dbReference type="GO" id="GO:0003723">
    <property type="term" value="F:RNA binding"/>
    <property type="evidence" value="ECO:0007669"/>
    <property type="project" value="UniProtKB-KW"/>
</dbReference>
<feature type="compositionally biased region" description="Low complexity" evidence="16">
    <location>
        <begin position="242"/>
        <end position="267"/>
    </location>
</feature>
<evidence type="ECO:0000256" key="1">
    <source>
        <dbReference type="ARBA" id="ARBA00001946"/>
    </source>
</evidence>
<feature type="region of interest" description="Disordered" evidence="16">
    <location>
        <begin position="1"/>
        <end position="173"/>
    </location>
</feature>
<evidence type="ECO:0000256" key="12">
    <source>
        <dbReference type="ARBA" id="ARBA00022884"/>
    </source>
</evidence>
<gene>
    <name evidence="18" type="primary">rne</name>
    <name evidence="18" type="ORF">CMMCAS07_17370</name>
</gene>
<accession>A0A251XE75</accession>
<dbReference type="GO" id="GO:0008033">
    <property type="term" value="P:tRNA processing"/>
    <property type="evidence" value="ECO:0007669"/>
    <property type="project" value="UniProtKB-KW"/>
</dbReference>
<dbReference type="GO" id="GO:0046872">
    <property type="term" value="F:metal ion binding"/>
    <property type="evidence" value="ECO:0007669"/>
    <property type="project" value="UniProtKB-KW"/>
</dbReference>
<dbReference type="EC" id="3.1.26.12" evidence="14"/>
<name>A0A251XE75_CLAMM</name>
<feature type="compositionally biased region" description="Low complexity" evidence="16">
    <location>
        <begin position="84"/>
        <end position="119"/>
    </location>
</feature>
<dbReference type="InterPro" id="IPR019307">
    <property type="entry name" value="RNA-bd_AU-1/RNase_E/G"/>
</dbReference>
<feature type="region of interest" description="Disordered" evidence="16">
    <location>
        <begin position="859"/>
        <end position="940"/>
    </location>
</feature>
<evidence type="ECO:0000256" key="13">
    <source>
        <dbReference type="ARBA" id="ARBA00050524"/>
    </source>
</evidence>
<evidence type="ECO:0000256" key="8">
    <source>
        <dbReference type="ARBA" id="ARBA00022723"/>
    </source>
</evidence>
<dbReference type="AlphaFoldDB" id="A0A251XE75"/>
<dbReference type="NCBIfam" id="TIGR00757">
    <property type="entry name" value="RNaseEG"/>
    <property type="match status" value="1"/>
</dbReference>
<comment type="cofactor">
    <cofactor evidence="2">
        <name>Zn(2+)</name>
        <dbReference type="ChEBI" id="CHEBI:29105"/>
    </cofactor>
</comment>
<evidence type="ECO:0000256" key="14">
    <source>
        <dbReference type="ARBA" id="ARBA00066879"/>
    </source>
</evidence>
<evidence type="ECO:0000313" key="18">
    <source>
        <dbReference type="EMBL" id="OUE00672.1"/>
    </source>
</evidence>
<dbReference type="InterPro" id="IPR012340">
    <property type="entry name" value="NA-bd_OB-fold"/>
</dbReference>
<dbReference type="Gene3D" id="2.40.50.140">
    <property type="entry name" value="Nucleic acid-binding proteins"/>
    <property type="match status" value="1"/>
</dbReference>
<comment type="catalytic activity">
    <reaction evidence="13">
        <text>Endonucleolytic cleavage of single-stranded RNA in A- and U-rich regions.</text>
        <dbReference type="EC" id="3.1.26.12"/>
    </reaction>
</comment>
<dbReference type="SMART" id="SM00316">
    <property type="entry name" value="S1"/>
    <property type="match status" value="1"/>
</dbReference>